<feature type="non-terminal residue" evidence="4">
    <location>
        <position position="1"/>
    </location>
</feature>
<dbReference type="Gene3D" id="1.10.1380.10">
    <property type="entry name" value="Neutral endopeptidase , domain2"/>
    <property type="match status" value="1"/>
</dbReference>
<comment type="caution">
    <text evidence="4">The sequence shown here is derived from an EMBL/GenBank/DDBJ whole genome shotgun (WGS) entry which is preliminary data.</text>
</comment>
<dbReference type="InterPro" id="IPR042089">
    <property type="entry name" value="Peptidase_M13_dom_2"/>
</dbReference>
<dbReference type="PANTHER" id="PTHR11733:SF167">
    <property type="entry name" value="FI17812P1-RELATED"/>
    <property type="match status" value="1"/>
</dbReference>
<gene>
    <name evidence="4" type="ORF">AAG570_009908</name>
</gene>
<evidence type="ECO:0000259" key="3">
    <source>
        <dbReference type="Pfam" id="PF05649"/>
    </source>
</evidence>
<dbReference type="PROSITE" id="PS51885">
    <property type="entry name" value="NEPRILYSIN"/>
    <property type="match status" value="1"/>
</dbReference>
<feature type="domain" description="Peptidase M13 N-terminal" evidence="3">
    <location>
        <begin position="1"/>
        <end position="116"/>
    </location>
</feature>
<sequence length="138" mass="16024">ANYLHWRVVKVFSRDLNDKIRSLAFAFDQVFTGATQDHPRWRECIFSTNNAMSMAVGYSYVQKHFDDSAKKTALEMSENIKSVFSEEMSKVTWMDNDTRIAARAKVDSMSQLIGYPQWFDDKNAMDNFYKGVSIFVVH</sequence>
<accession>A0ABD0Z3E7</accession>
<dbReference type="InterPro" id="IPR008753">
    <property type="entry name" value="Peptidase_M13_N"/>
</dbReference>
<dbReference type="AlphaFoldDB" id="A0ABD0Z3E7"/>
<evidence type="ECO:0000256" key="1">
    <source>
        <dbReference type="ARBA" id="ARBA00004401"/>
    </source>
</evidence>
<evidence type="ECO:0000313" key="5">
    <source>
        <dbReference type="Proteomes" id="UP001558652"/>
    </source>
</evidence>
<dbReference type="SUPFAM" id="SSF55486">
    <property type="entry name" value="Metalloproteases ('zincins'), catalytic domain"/>
    <property type="match status" value="1"/>
</dbReference>
<name>A0ABD0Z3E7_9HEMI</name>
<organism evidence="4 5">
    <name type="scientific">Ranatra chinensis</name>
    <dbReference type="NCBI Taxonomy" id="642074"/>
    <lineage>
        <taxon>Eukaryota</taxon>
        <taxon>Metazoa</taxon>
        <taxon>Ecdysozoa</taxon>
        <taxon>Arthropoda</taxon>
        <taxon>Hexapoda</taxon>
        <taxon>Insecta</taxon>
        <taxon>Pterygota</taxon>
        <taxon>Neoptera</taxon>
        <taxon>Paraneoptera</taxon>
        <taxon>Hemiptera</taxon>
        <taxon>Heteroptera</taxon>
        <taxon>Panheteroptera</taxon>
        <taxon>Nepomorpha</taxon>
        <taxon>Nepidae</taxon>
        <taxon>Ranatrinae</taxon>
        <taxon>Ranatra</taxon>
    </lineage>
</organism>
<comment type="similarity">
    <text evidence="2">Belongs to the peptidase M13 family.</text>
</comment>
<dbReference type="Pfam" id="PF05649">
    <property type="entry name" value="Peptidase_M13_N"/>
    <property type="match status" value="1"/>
</dbReference>
<evidence type="ECO:0000313" key="4">
    <source>
        <dbReference type="EMBL" id="KAL1138217.1"/>
    </source>
</evidence>
<dbReference type="PANTHER" id="PTHR11733">
    <property type="entry name" value="ZINC METALLOPROTEASE FAMILY M13 NEPRILYSIN-RELATED"/>
    <property type="match status" value="1"/>
</dbReference>
<dbReference type="InterPro" id="IPR000718">
    <property type="entry name" value="Peptidase_M13"/>
</dbReference>
<evidence type="ECO:0000256" key="2">
    <source>
        <dbReference type="ARBA" id="ARBA00007357"/>
    </source>
</evidence>
<dbReference type="Proteomes" id="UP001558652">
    <property type="component" value="Unassembled WGS sequence"/>
</dbReference>
<proteinExistence type="inferred from homology"/>
<keyword evidence="5" id="KW-1185">Reference proteome</keyword>
<dbReference type="GO" id="GO:0005886">
    <property type="term" value="C:plasma membrane"/>
    <property type="evidence" value="ECO:0007669"/>
    <property type="project" value="UniProtKB-SubCell"/>
</dbReference>
<comment type="subcellular location">
    <subcellularLocation>
        <location evidence="1">Cell membrane</location>
        <topology evidence="1">Single-pass type II membrane protein</topology>
    </subcellularLocation>
</comment>
<dbReference type="EMBL" id="JBFDAA010000004">
    <property type="protein sequence ID" value="KAL1138217.1"/>
    <property type="molecule type" value="Genomic_DNA"/>
</dbReference>
<protein>
    <recommendedName>
        <fullName evidence="3">Peptidase M13 N-terminal domain-containing protein</fullName>
    </recommendedName>
</protein>
<reference evidence="4 5" key="1">
    <citation type="submission" date="2024-07" db="EMBL/GenBank/DDBJ databases">
        <title>Chromosome-level genome assembly of the water stick insect Ranatra chinensis (Heteroptera: Nepidae).</title>
        <authorList>
            <person name="Liu X."/>
        </authorList>
    </citation>
    <scope>NUCLEOTIDE SEQUENCE [LARGE SCALE GENOMIC DNA]</scope>
    <source>
        <strain evidence="4">Cailab_2021Rc</strain>
        <tissue evidence="4">Muscle</tissue>
    </source>
</reference>